<dbReference type="InterPro" id="IPR036097">
    <property type="entry name" value="HisK_dim/P_sf"/>
</dbReference>
<dbReference type="Pfam" id="PF13185">
    <property type="entry name" value="GAF_2"/>
    <property type="match status" value="1"/>
</dbReference>
<keyword evidence="3 6" id="KW-0597">Phosphoprotein</keyword>
<evidence type="ECO:0000313" key="10">
    <source>
        <dbReference type="EMBL" id="AGX88399.1"/>
    </source>
</evidence>
<dbReference type="SUPFAM" id="SSF55781">
    <property type="entry name" value="GAF domain-like"/>
    <property type="match status" value="1"/>
</dbReference>
<dbReference type="eggNOG" id="COG2202">
    <property type="taxonomic scope" value="Bacteria"/>
</dbReference>
<proteinExistence type="predicted"/>
<evidence type="ECO:0000313" key="11">
    <source>
        <dbReference type="Proteomes" id="UP000017184"/>
    </source>
</evidence>
<dbReference type="Pfam" id="PF00072">
    <property type="entry name" value="Response_reg"/>
    <property type="match status" value="2"/>
</dbReference>
<dbReference type="Gene3D" id="3.40.50.2300">
    <property type="match status" value="2"/>
</dbReference>
<evidence type="ECO:0000256" key="6">
    <source>
        <dbReference type="PROSITE-ProRule" id="PRU00169"/>
    </source>
</evidence>
<gene>
    <name evidence="10" type="ORF">Cenrod_2338</name>
</gene>
<comment type="catalytic activity">
    <reaction evidence="1">
        <text>ATP + protein L-histidine = ADP + protein N-phospho-L-histidine.</text>
        <dbReference type="EC" id="2.7.13.3"/>
    </reaction>
</comment>
<dbReference type="EMBL" id="CP004885">
    <property type="protein sequence ID" value="AGX88399.1"/>
    <property type="molecule type" value="Genomic_DNA"/>
</dbReference>
<dbReference type="STRING" id="946483.Cenrod_2338"/>
<dbReference type="CDD" id="cd00082">
    <property type="entry name" value="HisKA"/>
    <property type="match status" value="1"/>
</dbReference>
<evidence type="ECO:0000256" key="1">
    <source>
        <dbReference type="ARBA" id="ARBA00000085"/>
    </source>
</evidence>
<dbReference type="InterPro" id="IPR050595">
    <property type="entry name" value="Bact_response_regulator"/>
</dbReference>
<dbReference type="InterPro" id="IPR011006">
    <property type="entry name" value="CheY-like_superfamily"/>
</dbReference>
<dbReference type="InterPro" id="IPR000700">
    <property type="entry name" value="PAS-assoc_C"/>
</dbReference>
<dbReference type="KEGG" id="cbx:Cenrod_2338"/>
<feature type="modified residue" description="4-aspartylphosphate" evidence="6">
    <location>
        <position position="285"/>
    </location>
</feature>
<dbReference type="CDD" id="cd00156">
    <property type="entry name" value="REC"/>
    <property type="match status" value="1"/>
</dbReference>
<evidence type="ECO:0000256" key="2">
    <source>
        <dbReference type="ARBA" id="ARBA00012438"/>
    </source>
</evidence>
<dbReference type="eggNOG" id="COG0784">
    <property type="taxonomic scope" value="Bacteria"/>
</dbReference>
<feature type="modified residue" description="4-aspartylphosphate" evidence="6">
    <location>
        <position position="833"/>
    </location>
</feature>
<dbReference type="PROSITE" id="PS50112">
    <property type="entry name" value="PAS"/>
    <property type="match status" value="1"/>
</dbReference>
<dbReference type="InterPro" id="IPR035965">
    <property type="entry name" value="PAS-like_dom_sf"/>
</dbReference>
<dbReference type="Pfam" id="PF13426">
    <property type="entry name" value="PAS_9"/>
    <property type="match status" value="1"/>
</dbReference>
<dbReference type="Gene3D" id="1.10.287.130">
    <property type="match status" value="1"/>
</dbReference>
<dbReference type="InterPro" id="IPR029016">
    <property type="entry name" value="GAF-like_dom_sf"/>
</dbReference>
<dbReference type="SUPFAM" id="SSF52172">
    <property type="entry name" value="CheY-like"/>
    <property type="match status" value="2"/>
</dbReference>
<dbReference type="RefSeq" id="WP_022775985.1">
    <property type="nucleotide sequence ID" value="NC_022576.1"/>
</dbReference>
<dbReference type="SUPFAM" id="SSF55785">
    <property type="entry name" value="PYP-like sensor domain (PAS domain)"/>
    <property type="match status" value="1"/>
</dbReference>
<dbReference type="SMART" id="SM00388">
    <property type="entry name" value="HisKA"/>
    <property type="match status" value="1"/>
</dbReference>
<keyword evidence="11" id="KW-1185">Reference proteome</keyword>
<dbReference type="Gene3D" id="3.30.450.20">
    <property type="entry name" value="PAS domain"/>
    <property type="match status" value="1"/>
</dbReference>
<accession>U5NE44</accession>
<dbReference type="OrthoDB" id="5290456at2"/>
<evidence type="ECO:0000256" key="3">
    <source>
        <dbReference type="ARBA" id="ARBA00022553"/>
    </source>
</evidence>
<dbReference type="SMART" id="SM00086">
    <property type="entry name" value="PAC"/>
    <property type="match status" value="1"/>
</dbReference>
<name>U5NE44_9BURK</name>
<dbReference type="InterPro" id="IPR001610">
    <property type="entry name" value="PAC"/>
</dbReference>
<dbReference type="PROSITE" id="PS50110">
    <property type="entry name" value="RESPONSE_REGULATORY"/>
    <property type="match status" value="2"/>
</dbReference>
<dbReference type="InterPro" id="IPR001789">
    <property type="entry name" value="Sig_transdc_resp-reg_receiver"/>
</dbReference>
<organism evidence="10 11">
    <name type="scientific">Candidatus Symbiobacter mobilis CR</name>
    <dbReference type="NCBI Taxonomy" id="946483"/>
    <lineage>
        <taxon>Bacteria</taxon>
        <taxon>Pseudomonadati</taxon>
        <taxon>Pseudomonadota</taxon>
        <taxon>Betaproteobacteria</taxon>
        <taxon>Burkholderiales</taxon>
        <taxon>Comamonadaceae</taxon>
    </lineage>
</organism>
<dbReference type="SMART" id="SM00065">
    <property type="entry name" value="GAF"/>
    <property type="match status" value="1"/>
</dbReference>
<dbReference type="Proteomes" id="UP000017184">
    <property type="component" value="Chromosome"/>
</dbReference>
<dbReference type="CDD" id="cd00130">
    <property type="entry name" value="PAS"/>
    <property type="match status" value="1"/>
</dbReference>
<keyword evidence="5" id="KW-0418">Kinase</keyword>
<dbReference type="SMART" id="SM00448">
    <property type="entry name" value="REC"/>
    <property type="match status" value="2"/>
</dbReference>
<dbReference type="AlphaFoldDB" id="U5NE44"/>
<dbReference type="InterPro" id="IPR003018">
    <property type="entry name" value="GAF"/>
</dbReference>
<keyword evidence="4" id="KW-0808">Transferase</keyword>
<evidence type="ECO:0000256" key="4">
    <source>
        <dbReference type="ARBA" id="ARBA00022679"/>
    </source>
</evidence>
<dbReference type="HOGENOM" id="CLU_324092_0_0_4"/>
<feature type="domain" description="Response regulatory" evidence="7">
    <location>
        <begin position="236"/>
        <end position="352"/>
    </location>
</feature>
<dbReference type="Gene3D" id="3.30.450.40">
    <property type="match status" value="1"/>
</dbReference>
<evidence type="ECO:0000259" key="8">
    <source>
        <dbReference type="PROSITE" id="PS50112"/>
    </source>
</evidence>
<dbReference type="InterPro" id="IPR003661">
    <property type="entry name" value="HisK_dim/P_dom"/>
</dbReference>
<reference evidence="10 11" key="1">
    <citation type="journal article" date="2013" name="Genome Biol.">
        <title>Genomic analysis reveals key aspects of prokaryotic symbiosis in the phototrophic consortium "Chlorochromatium aggregatum".</title>
        <authorList>
            <person name="Liu Z."/>
            <person name="Muller J."/>
            <person name="Li T."/>
            <person name="Alvey R.M."/>
            <person name="Vogl K."/>
            <person name="Frigaard N.U."/>
            <person name="Rockwell N.C."/>
            <person name="Boyd E.S."/>
            <person name="Tomsho L.P."/>
            <person name="Schuster S.C."/>
            <person name="Henke P."/>
            <person name="Rohde M."/>
            <person name="Overmann J."/>
            <person name="Bryant D.A."/>
        </authorList>
    </citation>
    <scope>NUCLEOTIDE SEQUENCE [LARGE SCALE GENOMIC DNA]</scope>
    <source>
        <strain evidence="10">CR</strain>
    </source>
</reference>
<dbReference type="PROSITE" id="PS50113">
    <property type="entry name" value="PAC"/>
    <property type="match status" value="1"/>
</dbReference>
<dbReference type="eggNOG" id="COG3706">
    <property type="taxonomic scope" value="Bacteria"/>
</dbReference>
<dbReference type="eggNOG" id="COG2203">
    <property type="taxonomic scope" value="Bacteria"/>
</dbReference>
<evidence type="ECO:0000259" key="7">
    <source>
        <dbReference type="PROSITE" id="PS50110"/>
    </source>
</evidence>
<dbReference type="PANTHER" id="PTHR44591">
    <property type="entry name" value="STRESS RESPONSE REGULATOR PROTEIN 1"/>
    <property type="match status" value="1"/>
</dbReference>
<dbReference type="Pfam" id="PF00512">
    <property type="entry name" value="HisKA"/>
    <property type="match status" value="1"/>
</dbReference>
<dbReference type="GO" id="GO:0000155">
    <property type="term" value="F:phosphorelay sensor kinase activity"/>
    <property type="evidence" value="ECO:0007669"/>
    <property type="project" value="InterPro"/>
</dbReference>
<feature type="domain" description="Response regulatory" evidence="7">
    <location>
        <begin position="784"/>
        <end position="891"/>
    </location>
</feature>
<sequence>MMAPTTLKALQNELHQLADKLVTDGWDRLRGARLAHVAEQVRAAYNDWEEVSGRAEALGQIMADFIRQPPTASRLAPILNSVRNLVGLLENGPLAHRIDMSLLPADARAWTFVAVGEELAAADLFDDLRALGFTVDMASDIDAVVALLSSQPQTILLAGASWLTAQAGRIRPMLPKSAAMAFAAPLAVAVATNDDFLLEIRARQAGARLLLDVPLDVPRLLVELAGLAWMPRAPYRVLLVDDDRGVLEVHAGVLRTAGCEVLAVDDPVAAREYLEEFAPEACVLDVEMPACRGTDLAALLKRKARFARLPILYLSGFNDIEHQLDARHAGGEDFLTKPVDARLLATAAISRARRYRRSEAIERCVLQSRRELEDLRSALDVHAIVSVSAPDGTIIDANRYFCEVSGYDRTELIGRNHRIVRSGHHPPAFFEEMWRTIASGRVWQGEVQNRRKDGSAYWVQSTIVPILDEQQRPQRYISIRTDITEQKRVLEDRERQGRLLDLVLQALTHYISSHDIHTTSLLLLDGMRLLTDSPYGFIGEVLYKSDGTPYLRTHAITDLAWDDESRRLIEAAEARGMVFRKLDSLYGAVLKGGEAVIANAPPHDPRSSGLPAGHPQLEAFLGLPIHHGNTLVGMAGLANRHGGYDADMIAFLAPLMASYAAILEAARMRSVQQFVIDNLHQSLEAAEHISQAKTERVTAWANALRDPLNAFLGHAQLLLMSAQGNPESREHAEMIRQSGQRFTEMIDELLAGLAADEAAATTAPASPSAALPVVAAERSGKRRRILVAEDNPANQSILRLQLDALGFDADIAADGVLALEKWQAGGHDLLLADRNMPRMNGIELARSIRAAEQELGSYIPIISITALNEVGDLTICRTAGMDDVLPKPQAD</sequence>
<dbReference type="SUPFAM" id="SSF47384">
    <property type="entry name" value="Homodimeric domain of signal transducing histidine kinase"/>
    <property type="match status" value="1"/>
</dbReference>
<dbReference type="PANTHER" id="PTHR44591:SF18">
    <property type="entry name" value="REGULATORY PROTEIN"/>
    <property type="match status" value="1"/>
</dbReference>
<feature type="domain" description="PAC" evidence="9">
    <location>
        <begin position="443"/>
        <end position="495"/>
    </location>
</feature>
<dbReference type="EC" id="2.7.13.3" evidence="2"/>
<feature type="domain" description="PAS" evidence="8">
    <location>
        <begin position="371"/>
        <end position="426"/>
    </location>
</feature>
<dbReference type="NCBIfam" id="TIGR00229">
    <property type="entry name" value="sensory_box"/>
    <property type="match status" value="1"/>
</dbReference>
<protein>
    <recommendedName>
        <fullName evidence="2">histidine kinase</fullName>
        <ecNumber evidence="2">2.7.13.3</ecNumber>
    </recommendedName>
</protein>
<dbReference type="CDD" id="cd17546">
    <property type="entry name" value="REC_hyHK_CKI1_RcsC-like"/>
    <property type="match status" value="1"/>
</dbReference>
<evidence type="ECO:0000256" key="5">
    <source>
        <dbReference type="ARBA" id="ARBA00022777"/>
    </source>
</evidence>
<evidence type="ECO:0000259" key="9">
    <source>
        <dbReference type="PROSITE" id="PS50113"/>
    </source>
</evidence>
<dbReference type="InterPro" id="IPR000014">
    <property type="entry name" value="PAS"/>
</dbReference>